<keyword evidence="2" id="KW-1185">Reference proteome</keyword>
<sequence>MSDFKLSISLNGLAAVLCWFLVLQGHTISSNWFFHCNSCSLRGNNKVLHVAELGHLDFVKTVMGIRHVIGKAHMCLLPLIFPAGEDDNLMPNASLIEQERHHFL</sequence>
<name>A0ACC2TU01_9FUNG</name>
<proteinExistence type="predicted"/>
<dbReference type="Proteomes" id="UP001165960">
    <property type="component" value="Unassembled WGS sequence"/>
</dbReference>
<organism evidence="1 2">
    <name type="scientific">Entomophthora muscae</name>
    <dbReference type="NCBI Taxonomy" id="34485"/>
    <lineage>
        <taxon>Eukaryota</taxon>
        <taxon>Fungi</taxon>
        <taxon>Fungi incertae sedis</taxon>
        <taxon>Zoopagomycota</taxon>
        <taxon>Entomophthoromycotina</taxon>
        <taxon>Entomophthoromycetes</taxon>
        <taxon>Entomophthorales</taxon>
        <taxon>Entomophthoraceae</taxon>
        <taxon>Entomophthora</taxon>
    </lineage>
</organism>
<evidence type="ECO:0000313" key="1">
    <source>
        <dbReference type="EMBL" id="KAJ9078044.1"/>
    </source>
</evidence>
<reference evidence="1" key="1">
    <citation type="submission" date="2022-04" db="EMBL/GenBank/DDBJ databases">
        <title>Genome of the entomopathogenic fungus Entomophthora muscae.</title>
        <authorList>
            <person name="Elya C."/>
            <person name="Lovett B.R."/>
            <person name="Lee E."/>
            <person name="Macias A.M."/>
            <person name="Hajek A.E."/>
            <person name="De Bivort B.L."/>
            <person name="Kasson M.T."/>
            <person name="De Fine Licht H.H."/>
            <person name="Stajich J.E."/>
        </authorList>
    </citation>
    <scope>NUCLEOTIDE SEQUENCE</scope>
    <source>
        <strain evidence="1">Berkeley</strain>
    </source>
</reference>
<dbReference type="EMBL" id="QTSX02002166">
    <property type="protein sequence ID" value="KAJ9078044.1"/>
    <property type="molecule type" value="Genomic_DNA"/>
</dbReference>
<evidence type="ECO:0000313" key="2">
    <source>
        <dbReference type="Proteomes" id="UP001165960"/>
    </source>
</evidence>
<comment type="caution">
    <text evidence="1">The sequence shown here is derived from an EMBL/GenBank/DDBJ whole genome shotgun (WGS) entry which is preliminary data.</text>
</comment>
<accession>A0ACC2TU01</accession>
<protein>
    <submittedName>
        <fullName evidence="1">Uncharacterized protein</fullName>
    </submittedName>
</protein>
<gene>
    <name evidence="1" type="ORF">DSO57_1010862</name>
</gene>